<sequence>MDKTIHSNRNYQDSVFSKLFSNEETALELYNALSGTSYGPETKIRITTLNNVLFLEKYNDLSFTIEDRIIVMAEHQSTINPNIPLRLLGYSTDTYTKLIDTDRLYSSTQIKLPTPVFYVFYTGNEPWNVKSLSLADSFIEAPPENSLNLVVKLINLRYNKDNEILNRSKTLLGYSKLVTYVKNNLSSGASLENSIRLAVQRCIEEGHIVDFLKKHGEEIEKMKFYEFTMEEYRNLIAKEAAEQGLAQGIEQGIEQGIKIFILDNRTEGIPDDRIFTKLINLFHLTEEKALEYLKQ</sequence>
<dbReference type="Pfam" id="PF04754">
    <property type="entry name" value="Transposase_31"/>
    <property type="match status" value="1"/>
</dbReference>
<comment type="caution">
    <text evidence="2">The sequence shown here is derived from an EMBL/GenBank/DDBJ whole genome shotgun (WGS) entry which is preliminary data.</text>
</comment>
<keyword evidence="3" id="KW-1185">Reference proteome</keyword>
<dbReference type="AlphaFoldDB" id="A0A845QFS5"/>
<evidence type="ECO:0000259" key="1">
    <source>
        <dbReference type="Pfam" id="PF04754"/>
    </source>
</evidence>
<dbReference type="Proteomes" id="UP000446866">
    <property type="component" value="Unassembled WGS sequence"/>
</dbReference>
<evidence type="ECO:0000313" key="3">
    <source>
        <dbReference type="Proteomes" id="UP000446866"/>
    </source>
</evidence>
<evidence type="ECO:0000313" key="2">
    <source>
        <dbReference type="EMBL" id="NBH60086.1"/>
    </source>
</evidence>
<feature type="domain" description="Transposase (putative) YhgA-like" evidence="1">
    <location>
        <begin position="69"/>
        <end position="171"/>
    </location>
</feature>
<gene>
    <name evidence="2" type="ORF">D0435_00155</name>
</gene>
<proteinExistence type="predicted"/>
<organism evidence="2 3">
    <name type="scientific">Anaerotruncus colihominis</name>
    <dbReference type="NCBI Taxonomy" id="169435"/>
    <lineage>
        <taxon>Bacteria</taxon>
        <taxon>Bacillati</taxon>
        <taxon>Bacillota</taxon>
        <taxon>Clostridia</taxon>
        <taxon>Eubacteriales</taxon>
        <taxon>Oscillospiraceae</taxon>
        <taxon>Anaerotruncus</taxon>
    </lineage>
</organism>
<name>A0A845QFS5_9FIRM</name>
<dbReference type="EMBL" id="QXWK01000001">
    <property type="protein sequence ID" value="NBH60086.1"/>
    <property type="molecule type" value="Genomic_DNA"/>
</dbReference>
<dbReference type="InterPro" id="IPR006842">
    <property type="entry name" value="Transposase_31"/>
</dbReference>
<protein>
    <recommendedName>
        <fullName evidence="1">Transposase (putative) YhgA-like domain-containing protein</fullName>
    </recommendedName>
</protein>
<accession>A0A845QFS5</accession>
<dbReference type="RefSeq" id="WP_160200391.1">
    <property type="nucleotide sequence ID" value="NZ_QXWK01000001.1"/>
</dbReference>
<reference evidence="2 3" key="1">
    <citation type="submission" date="2018-08" db="EMBL/GenBank/DDBJ databases">
        <title>Murine metabolic-syndrome-specific gut microbial biobank.</title>
        <authorList>
            <person name="Liu C."/>
        </authorList>
    </citation>
    <scope>NUCLEOTIDE SEQUENCE [LARGE SCALE GENOMIC DNA]</scope>
    <source>
        <strain evidence="2 3">28</strain>
    </source>
</reference>